<evidence type="ECO:0000256" key="2">
    <source>
        <dbReference type="ARBA" id="ARBA00007832"/>
    </source>
</evidence>
<comment type="similarity">
    <text evidence="2">Belongs to the IucA/IucC family.</text>
</comment>
<dbReference type="SUPFAM" id="SSF55729">
    <property type="entry name" value="Acyl-CoA N-acyltransferases (Nat)"/>
    <property type="match status" value="1"/>
</dbReference>
<dbReference type="EMBL" id="SWCJ01000001">
    <property type="protein sequence ID" value="TKB58392.1"/>
    <property type="molecule type" value="Genomic_DNA"/>
</dbReference>
<gene>
    <name evidence="4" type="ORF">FCL42_01195</name>
</gene>
<sequence>MTHPLTIQHFFNSVLIETGLGQVSQQILRLPLDKERELQLPLSYVSPSGRHRYQGEIGLMLTPNGQPQRIEFAEAAKALVDAHFSDIDDHKRRKFLERVQQSDRYVARADLAVADRHDIDVNRSGFIASEQQLSGGHSMHPAPKCNEPLNDIQQANYLPEFAGQFPLHWFAVKGSHLVGESAAGELATELLALFEHCTDAQVNELPETNPLTQGYLPLPMHPLQADAWREFASQTPWTDAAVIDLKLTSSGWTATSSSRAIYHPDCPWMIKVSLPVRLTNSLRTMSAKEAQRGTQFSALMATEAGEQMRQRLPNTYLLQEPLWCSIQTPQGEILDLPLVSLRDNPFHQDHTSRLDPKRFHMLATLNQSKPQGNGSQLADHLQRYANQLHNVNDDSPLSAIAKQQAALNWMQAFLQQVITPLCIARSDYGIVMLAHQQNLMVEMEQDLPVGVAIRDCQGFGLTTLAKRRFAEVFEHQPPHYYMESDELNPYHAYYVVGNTLLNSIAAIAAAGFISEAKLWAQCRDHFDALAQRHPQDDSFYRYLLDSPTLRWKRNFLCFLADFNEATLENPAQIYCDIPNPLQWPAERSGQQRIHKPLPDNRQITLVQSLDSRSDFALYEQGQHQASFIAKESAAKQWQLTALDSDLSDPMLWWSAAEHLFGSFDAQKVVMPQWPEGEKSLSKPEFLQQSPLWLCTAKDTGDIEMVSADNGCRHPKRPAHPRGVMFQRYYYHLKRTLTLRVIELERDLPCFHRWQNNPEVAAMWELEGSLTLHRDYLNAQKQDRHAYGVIGEFDGVPFGYFEIYWAAEDRIGPFYDHGLFDTGVHMLVGNMAFRGGSYFDVWARSIVQYCFQRAPRMAAVVGEPRADNPRVQMLNARIGLEKQFEFDFPHKRAALILCGRERFFNQFAF</sequence>
<dbReference type="GO" id="GO:0019290">
    <property type="term" value="P:siderophore biosynthetic process"/>
    <property type="evidence" value="ECO:0007669"/>
    <property type="project" value="InterPro"/>
</dbReference>
<evidence type="ECO:0000313" key="4">
    <source>
        <dbReference type="EMBL" id="TKB58392.1"/>
    </source>
</evidence>
<keyword evidence="5" id="KW-1185">Reference proteome</keyword>
<comment type="caution">
    <text evidence="4">The sequence shown here is derived from an EMBL/GenBank/DDBJ whole genome shotgun (WGS) entry which is preliminary data.</text>
</comment>
<dbReference type="OrthoDB" id="495728at2"/>
<dbReference type="InterPro" id="IPR016181">
    <property type="entry name" value="Acyl_CoA_acyltransferase"/>
</dbReference>
<organism evidence="4 5">
    <name type="scientific">Ferrimonas aestuarii</name>
    <dbReference type="NCBI Taxonomy" id="2569539"/>
    <lineage>
        <taxon>Bacteria</taxon>
        <taxon>Pseudomonadati</taxon>
        <taxon>Pseudomonadota</taxon>
        <taxon>Gammaproteobacteria</taxon>
        <taxon>Alteromonadales</taxon>
        <taxon>Ferrimonadaceae</taxon>
        <taxon>Ferrimonas</taxon>
    </lineage>
</organism>
<dbReference type="PANTHER" id="PTHR34384">
    <property type="entry name" value="L-2,3-DIAMINOPROPANOATE--CITRATE LIGASE"/>
    <property type="match status" value="1"/>
</dbReference>
<dbReference type="Pfam" id="PF04183">
    <property type="entry name" value="IucA_IucC"/>
    <property type="match status" value="1"/>
</dbReference>
<comment type="pathway">
    <text evidence="1">Siderophore biosynthesis.</text>
</comment>
<dbReference type="GO" id="GO:0016881">
    <property type="term" value="F:acid-amino acid ligase activity"/>
    <property type="evidence" value="ECO:0007669"/>
    <property type="project" value="UniProtKB-ARBA"/>
</dbReference>
<dbReference type="InterPro" id="IPR007310">
    <property type="entry name" value="Aerobactin_biosyn_IucA/IucC_N"/>
</dbReference>
<protein>
    <submittedName>
        <fullName evidence="4">GNAT family N-acetyltransferase</fullName>
    </submittedName>
</protein>
<dbReference type="InterPro" id="IPR022770">
    <property type="entry name" value="IucA/IucC-like_C"/>
</dbReference>
<evidence type="ECO:0000259" key="3">
    <source>
        <dbReference type="SMART" id="SM01006"/>
    </source>
</evidence>
<name>A0A4U1BT82_9GAMM</name>
<evidence type="ECO:0000256" key="1">
    <source>
        <dbReference type="ARBA" id="ARBA00004924"/>
    </source>
</evidence>
<dbReference type="InterPro" id="IPR019432">
    <property type="entry name" value="Acyltransferase_MbtK/IucB-like"/>
</dbReference>
<dbReference type="AlphaFoldDB" id="A0A4U1BT82"/>
<dbReference type="GO" id="GO:0016746">
    <property type="term" value="F:acyltransferase activity"/>
    <property type="evidence" value="ECO:0007669"/>
    <property type="project" value="InterPro"/>
</dbReference>
<feature type="domain" description="Acyltransferase MbtK/IucB-like conserved" evidence="3">
    <location>
        <begin position="739"/>
        <end position="786"/>
    </location>
</feature>
<dbReference type="Gene3D" id="3.40.630.30">
    <property type="match status" value="1"/>
</dbReference>
<dbReference type="SMART" id="SM01006">
    <property type="entry name" value="AlcB"/>
    <property type="match status" value="1"/>
</dbReference>
<dbReference type="Gene3D" id="1.10.510.40">
    <property type="match status" value="1"/>
</dbReference>
<dbReference type="Proteomes" id="UP000305675">
    <property type="component" value="Unassembled WGS sequence"/>
</dbReference>
<dbReference type="InterPro" id="IPR037455">
    <property type="entry name" value="LucA/IucC-like"/>
</dbReference>
<reference evidence="4 5" key="1">
    <citation type="submission" date="2019-04" db="EMBL/GenBank/DDBJ databases">
        <authorList>
            <person name="Hwang J.C."/>
        </authorList>
    </citation>
    <scope>NUCLEOTIDE SEQUENCE [LARGE SCALE GENOMIC DNA]</scope>
    <source>
        <strain evidence="4 5">IMCC35002</strain>
    </source>
</reference>
<keyword evidence="4" id="KW-0808">Transferase</keyword>
<evidence type="ECO:0000313" key="5">
    <source>
        <dbReference type="Proteomes" id="UP000305675"/>
    </source>
</evidence>
<dbReference type="RefSeq" id="WP_136861540.1">
    <property type="nucleotide sequence ID" value="NZ_SWCJ01000001.1"/>
</dbReference>
<dbReference type="PANTHER" id="PTHR34384:SF5">
    <property type="entry name" value="L-2,3-DIAMINOPROPANOATE--CITRATE LIGASE"/>
    <property type="match status" value="1"/>
</dbReference>
<accession>A0A4U1BT82</accession>
<proteinExistence type="inferred from homology"/>
<dbReference type="Pfam" id="PF13523">
    <property type="entry name" value="Acetyltransf_8"/>
    <property type="match status" value="1"/>
</dbReference>
<dbReference type="Pfam" id="PF06276">
    <property type="entry name" value="FhuF"/>
    <property type="match status" value="1"/>
</dbReference>